<dbReference type="OrthoDB" id="3351920at2"/>
<dbReference type="EMBL" id="SNWQ01000011">
    <property type="protein sequence ID" value="TDO46205.1"/>
    <property type="molecule type" value="Genomic_DNA"/>
</dbReference>
<keyword evidence="2" id="KW-1185">Reference proteome</keyword>
<evidence type="ECO:0008006" key="3">
    <source>
        <dbReference type="Google" id="ProtNLM"/>
    </source>
</evidence>
<dbReference type="Proteomes" id="UP000295388">
    <property type="component" value="Unassembled WGS sequence"/>
</dbReference>
<accession>A0A4R6KCN6</accession>
<name>A0A4R6KCN6_9ACTN</name>
<organism evidence="1 2">
    <name type="scientific">Kribbella caucasensis</name>
    <dbReference type="NCBI Taxonomy" id="2512215"/>
    <lineage>
        <taxon>Bacteria</taxon>
        <taxon>Bacillati</taxon>
        <taxon>Actinomycetota</taxon>
        <taxon>Actinomycetes</taxon>
        <taxon>Propionibacteriales</taxon>
        <taxon>Kribbellaceae</taxon>
        <taxon>Kribbella</taxon>
    </lineage>
</organism>
<reference evidence="1 2" key="1">
    <citation type="submission" date="2019-03" db="EMBL/GenBank/DDBJ databases">
        <title>Genomic Encyclopedia of Type Strains, Phase III (KMG-III): the genomes of soil and plant-associated and newly described type strains.</title>
        <authorList>
            <person name="Whitman W."/>
        </authorList>
    </citation>
    <scope>NUCLEOTIDE SEQUENCE [LARGE SCALE GENOMIC DNA]</scope>
    <source>
        <strain evidence="1 2">VKM Ac-2527</strain>
    </source>
</reference>
<evidence type="ECO:0000313" key="2">
    <source>
        <dbReference type="Proteomes" id="UP000295388"/>
    </source>
</evidence>
<protein>
    <recommendedName>
        <fullName evidence="3">Transcriptional regulator with AbiEi antitoxin domain of type IV toxin-antitoxin system</fullName>
    </recommendedName>
</protein>
<proteinExistence type="predicted"/>
<comment type="caution">
    <text evidence="1">The sequence shown here is derived from an EMBL/GenBank/DDBJ whole genome shotgun (WGS) entry which is preliminary data.</text>
</comment>
<evidence type="ECO:0000313" key="1">
    <source>
        <dbReference type="EMBL" id="TDO46205.1"/>
    </source>
</evidence>
<gene>
    <name evidence="1" type="ORF">EV643_11157</name>
</gene>
<sequence>MSAFEAPTSEAELLDRAQEALAERLPPGWDLSLVREPRTAGDRPDAVGEVVTPDGVTSLMLIEVKSNVDSRDVRSICNQFARYIGRQPDSTGMVVARYLSPQVRQRLAEAGLSYVDATGNVRVTLSRPGLFLSDHGADSDPWRGPGRPRGSLKGAPAAKVVRTLVDFDRAWPMRQLVETARVSTGAAYRVVQFLQEEDLVVKESSLVRAPDWERLLRRWSQDYEFAGTNRTTRWLAPRGLDRLLERAASSDVEYAVTGTIAAAEWAAYAPARSAMIYTPAPSAAAAAWDLRPAEAGANVVLGEPESDVVFARTRRAAAGGFQLVAPTQVAVDLLTGPGRNPAEAEELIGWMTRNESSWRQ</sequence>
<dbReference type="AlphaFoldDB" id="A0A4R6KCN6"/>